<feature type="domain" description="C2H2-type" evidence="11">
    <location>
        <begin position="294"/>
        <end position="321"/>
    </location>
</feature>
<dbReference type="OrthoDB" id="6155966at2759"/>
<dbReference type="AlphaFoldDB" id="A0A9Q0MTF8"/>
<dbReference type="SMART" id="SM00355">
    <property type="entry name" value="ZnF_C2H2"/>
    <property type="match status" value="10"/>
</dbReference>
<organism evidence="12 13">
    <name type="scientific">Pseudolycoriella hygida</name>
    <dbReference type="NCBI Taxonomy" id="35572"/>
    <lineage>
        <taxon>Eukaryota</taxon>
        <taxon>Metazoa</taxon>
        <taxon>Ecdysozoa</taxon>
        <taxon>Arthropoda</taxon>
        <taxon>Hexapoda</taxon>
        <taxon>Insecta</taxon>
        <taxon>Pterygota</taxon>
        <taxon>Neoptera</taxon>
        <taxon>Endopterygota</taxon>
        <taxon>Diptera</taxon>
        <taxon>Nematocera</taxon>
        <taxon>Sciaroidea</taxon>
        <taxon>Sciaridae</taxon>
        <taxon>Pseudolycoriella</taxon>
    </lineage>
</organism>
<evidence type="ECO:0000256" key="1">
    <source>
        <dbReference type="ARBA" id="ARBA00004123"/>
    </source>
</evidence>
<feature type="domain" description="C2H2-type" evidence="11">
    <location>
        <begin position="241"/>
        <end position="268"/>
    </location>
</feature>
<keyword evidence="13" id="KW-1185">Reference proteome</keyword>
<dbReference type="EMBL" id="WJQU01000003">
    <property type="protein sequence ID" value="KAJ6637671.1"/>
    <property type="molecule type" value="Genomic_DNA"/>
</dbReference>
<dbReference type="FunFam" id="3.30.160.60:FF:000303">
    <property type="entry name" value="Zinc finger protein 41"/>
    <property type="match status" value="1"/>
</dbReference>
<feature type="domain" description="C2H2-type" evidence="11">
    <location>
        <begin position="350"/>
        <end position="377"/>
    </location>
</feature>
<dbReference type="Gene3D" id="3.30.160.60">
    <property type="entry name" value="Classic Zinc Finger"/>
    <property type="match status" value="5"/>
</dbReference>
<protein>
    <submittedName>
        <fullName evidence="12">Zinc finger protein</fullName>
    </submittedName>
</protein>
<dbReference type="GO" id="GO:0005634">
    <property type="term" value="C:nucleus"/>
    <property type="evidence" value="ECO:0007669"/>
    <property type="project" value="UniProtKB-SubCell"/>
</dbReference>
<dbReference type="InterPro" id="IPR013087">
    <property type="entry name" value="Znf_C2H2_type"/>
</dbReference>
<evidence type="ECO:0000256" key="2">
    <source>
        <dbReference type="ARBA" id="ARBA00022723"/>
    </source>
</evidence>
<evidence type="ECO:0000256" key="3">
    <source>
        <dbReference type="ARBA" id="ARBA00022737"/>
    </source>
</evidence>
<evidence type="ECO:0000256" key="9">
    <source>
        <dbReference type="PROSITE-ProRule" id="PRU00042"/>
    </source>
</evidence>
<proteinExistence type="predicted"/>
<keyword evidence="4 9" id="KW-0863">Zinc-finger</keyword>
<evidence type="ECO:0000256" key="4">
    <source>
        <dbReference type="ARBA" id="ARBA00022771"/>
    </source>
</evidence>
<keyword evidence="5" id="KW-0862">Zinc</keyword>
<dbReference type="Pfam" id="PF13912">
    <property type="entry name" value="zf-C2H2_6"/>
    <property type="match status" value="1"/>
</dbReference>
<evidence type="ECO:0000256" key="5">
    <source>
        <dbReference type="ARBA" id="ARBA00022833"/>
    </source>
</evidence>
<evidence type="ECO:0000256" key="6">
    <source>
        <dbReference type="ARBA" id="ARBA00023015"/>
    </source>
</evidence>
<accession>A0A9Q0MTF8</accession>
<feature type="domain" description="C2H2-type" evidence="11">
    <location>
        <begin position="269"/>
        <end position="296"/>
    </location>
</feature>
<keyword evidence="7" id="KW-0804">Transcription</keyword>
<keyword evidence="6" id="KW-0805">Transcription regulation</keyword>
<keyword evidence="2" id="KW-0479">Metal-binding</keyword>
<dbReference type="Pfam" id="PF00096">
    <property type="entry name" value="zf-C2H2"/>
    <property type="match status" value="6"/>
</dbReference>
<dbReference type="PROSITE" id="PS00028">
    <property type="entry name" value="ZINC_FINGER_C2H2_1"/>
    <property type="match status" value="7"/>
</dbReference>
<dbReference type="PANTHER" id="PTHR24381">
    <property type="entry name" value="ZINC FINGER PROTEIN"/>
    <property type="match status" value="1"/>
</dbReference>
<evidence type="ECO:0000256" key="8">
    <source>
        <dbReference type="ARBA" id="ARBA00023242"/>
    </source>
</evidence>
<dbReference type="GO" id="GO:0000981">
    <property type="term" value="F:DNA-binding transcription factor activity, RNA polymerase II-specific"/>
    <property type="evidence" value="ECO:0007669"/>
    <property type="project" value="TreeGrafter"/>
</dbReference>
<dbReference type="Proteomes" id="UP001151699">
    <property type="component" value="Chromosome X"/>
</dbReference>
<evidence type="ECO:0000313" key="13">
    <source>
        <dbReference type="Proteomes" id="UP001151699"/>
    </source>
</evidence>
<evidence type="ECO:0000259" key="11">
    <source>
        <dbReference type="PROSITE" id="PS50157"/>
    </source>
</evidence>
<keyword evidence="3" id="KW-0677">Repeat</keyword>
<dbReference type="FunFam" id="3.30.160.60:FF:000003">
    <property type="entry name" value="Zinc finger protein 3 homolog"/>
    <property type="match status" value="1"/>
</dbReference>
<dbReference type="GO" id="GO:0008270">
    <property type="term" value="F:zinc ion binding"/>
    <property type="evidence" value="ECO:0007669"/>
    <property type="project" value="UniProtKB-KW"/>
</dbReference>
<keyword evidence="8" id="KW-0539">Nucleus</keyword>
<evidence type="ECO:0000313" key="12">
    <source>
        <dbReference type="EMBL" id="KAJ6637671.1"/>
    </source>
</evidence>
<feature type="domain" description="C2H2-type" evidence="11">
    <location>
        <begin position="213"/>
        <end position="240"/>
    </location>
</feature>
<dbReference type="PANTHER" id="PTHR24381:SF393">
    <property type="entry name" value="CHROMATIN-LINKED ADAPTOR FOR MSL PROTEINS, ISOFORM B"/>
    <property type="match status" value="1"/>
</dbReference>
<evidence type="ECO:0000256" key="7">
    <source>
        <dbReference type="ARBA" id="ARBA00023163"/>
    </source>
</evidence>
<feature type="domain" description="C2H2-type" evidence="11">
    <location>
        <begin position="322"/>
        <end position="344"/>
    </location>
</feature>
<dbReference type="GO" id="GO:0000977">
    <property type="term" value="F:RNA polymerase II transcription regulatory region sequence-specific DNA binding"/>
    <property type="evidence" value="ECO:0007669"/>
    <property type="project" value="TreeGrafter"/>
</dbReference>
<evidence type="ECO:0000256" key="10">
    <source>
        <dbReference type="SAM" id="MobiDB-lite"/>
    </source>
</evidence>
<reference evidence="12" key="1">
    <citation type="submission" date="2022-07" db="EMBL/GenBank/DDBJ databases">
        <authorList>
            <person name="Trinca V."/>
            <person name="Uliana J.V.C."/>
            <person name="Torres T.T."/>
            <person name="Ward R.J."/>
            <person name="Monesi N."/>
        </authorList>
    </citation>
    <scope>NUCLEOTIDE SEQUENCE</scope>
    <source>
        <strain evidence="12">HSMRA1968</strain>
        <tissue evidence="12">Whole embryos</tissue>
    </source>
</reference>
<dbReference type="InterPro" id="IPR036236">
    <property type="entry name" value="Znf_C2H2_sf"/>
</dbReference>
<feature type="compositionally biased region" description="Basic and acidic residues" evidence="10">
    <location>
        <begin position="393"/>
        <end position="403"/>
    </location>
</feature>
<comment type="subcellular location">
    <subcellularLocation>
        <location evidence="1">Nucleus</location>
    </subcellularLocation>
</comment>
<dbReference type="PROSITE" id="PS50157">
    <property type="entry name" value="ZINC_FINGER_C2H2_2"/>
    <property type="match status" value="8"/>
</dbReference>
<feature type="domain" description="C2H2-type" evidence="11">
    <location>
        <begin position="185"/>
        <end position="212"/>
    </location>
</feature>
<gene>
    <name evidence="12" type="primary">ZNF112_3</name>
    <name evidence="12" type="ORF">Bhyg_10402</name>
</gene>
<feature type="domain" description="C2H2-type" evidence="11">
    <location>
        <begin position="142"/>
        <end position="169"/>
    </location>
</feature>
<comment type="caution">
    <text evidence="12">The sequence shown here is derived from an EMBL/GenBank/DDBJ whole genome shotgun (WGS) entry which is preliminary data.</text>
</comment>
<dbReference type="SUPFAM" id="SSF57667">
    <property type="entry name" value="beta-beta-alpha zinc fingers"/>
    <property type="match status" value="5"/>
</dbReference>
<sequence>MEEFSYIQSPEHVIIKDEIDEIDSNAYQLPKLDEIIPKIDHDIEIIKEEDVLRETELNQQVVYEHDGFKLTRTSLRNKEHIKISSLHYPDNYCSLCKIPFQTSEQFALHKSGHENNLKCSLCTTVLKSFKNYDKHVAKCKPHKCNVCQKVIRFRPNFIKHMRTHKPKNTNEEHGLKVPKSERLKYKCSTCEKEFTSWEYFKVHQKIHSENLNLKCDICDKTFSALACLRGHYKVHNGEKPFKCDVCGKKFGQSYNLKIHYRLHSGLKPFECQICGLRVNTTASFNAHKKTHKDFKCEICNETFNQKIKYMSHMGMHETGKVLECNVCGKKFGRSSNFYNHQRIHLRIIKFKCYICGDGFVKAANLDAHLLVHCDNETGEANQEKNAEGQAVHPDAENFGKNEI</sequence>
<name>A0A9Q0MTF8_9DIPT</name>
<feature type="region of interest" description="Disordered" evidence="10">
    <location>
        <begin position="381"/>
        <end position="403"/>
    </location>
</feature>